<dbReference type="PATRIC" id="fig|1550566.3.peg.1045"/>
<dbReference type="OrthoDB" id="104545at2157"/>
<name>A0A0H1QZM1_9EURY</name>
<protein>
    <recommendedName>
        <fullName evidence="3">DUF3303 domain-containing protein</fullName>
    </recommendedName>
</protein>
<dbReference type="Pfam" id="PF11746">
    <property type="entry name" value="DUF3303"/>
    <property type="match status" value="1"/>
</dbReference>
<keyword evidence="2" id="KW-1185">Reference proteome</keyword>
<gene>
    <name evidence="1" type="ORF">SZ63_04895</name>
</gene>
<evidence type="ECO:0000313" key="2">
    <source>
        <dbReference type="Proteomes" id="UP000035301"/>
    </source>
</evidence>
<organism evidence="1 2">
    <name type="scientific">Methanoculleus sediminis</name>
    <dbReference type="NCBI Taxonomy" id="1550566"/>
    <lineage>
        <taxon>Archaea</taxon>
        <taxon>Methanobacteriati</taxon>
        <taxon>Methanobacteriota</taxon>
        <taxon>Stenosarchaea group</taxon>
        <taxon>Methanomicrobia</taxon>
        <taxon>Methanomicrobiales</taxon>
        <taxon>Methanomicrobiaceae</taxon>
        <taxon>Methanoculleus</taxon>
    </lineage>
</organism>
<dbReference type="EMBL" id="JXOJ01000002">
    <property type="protein sequence ID" value="KLK88365.1"/>
    <property type="molecule type" value="Genomic_DNA"/>
</dbReference>
<sequence length="86" mass="9771">MQFMSIFTWEPGRTGEVMEMRAVEKAPDGMIVINEWIDLTSNTVFRLVEVEDSVALLKAGYPWGDLGYTETHPVMEAKEALKHLGR</sequence>
<dbReference type="AlphaFoldDB" id="A0A0H1QZM1"/>
<evidence type="ECO:0008006" key="3">
    <source>
        <dbReference type="Google" id="ProtNLM"/>
    </source>
</evidence>
<accession>A0A0H1QZM1</accession>
<reference evidence="1 2" key="1">
    <citation type="journal article" date="2015" name="Int. J. Syst. Evol. Microbiol.">
        <title>Methanoculleus sediminis sp. nov., a methanogen from sediments near a submarine mud volcano.</title>
        <authorList>
            <person name="Chen S.C."/>
            <person name="Chen M.F."/>
            <person name="Lai M.C."/>
            <person name="Weng C.Y."/>
            <person name="Wu S.Y."/>
            <person name="Lin S."/>
            <person name="Yang T.F."/>
            <person name="Chen P.C."/>
        </authorList>
    </citation>
    <scope>NUCLEOTIDE SEQUENCE [LARGE SCALE GENOMIC DNA]</scope>
    <source>
        <strain evidence="1 2">S3Fa</strain>
    </source>
</reference>
<dbReference type="Proteomes" id="UP000035301">
    <property type="component" value="Unassembled WGS sequence"/>
</dbReference>
<dbReference type="InterPro" id="IPR021734">
    <property type="entry name" value="DUF3303"/>
</dbReference>
<comment type="caution">
    <text evidence="1">The sequence shown here is derived from an EMBL/GenBank/DDBJ whole genome shotgun (WGS) entry which is preliminary data.</text>
</comment>
<evidence type="ECO:0000313" key="1">
    <source>
        <dbReference type="EMBL" id="KLK88365.1"/>
    </source>
</evidence>
<proteinExistence type="predicted"/>
<dbReference type="RefSeq" id="WP_048114531.1">
    <property type="nucleotide sequence ID" value="NZ_JXOJ01000002.1"/>
</dbReference>